<protein>
    <submittedName>
        <fullName evidence="1">Uncharacterized protein</fullName>
    </submittedName>
</protein>
<dbReference type="eggNOG" id="ENOG5033INN">
    <property type="taxonomic scope" value="Bacteria"/>
</dbReference>
<dbReference type="RefSeq" id="WP_015146916.1">
    <property type="nucleotide sequence ID" value="NC_019693.1"/>
</dbReference>
<name>K9TDT5_9CYAN</name>
<dbReference type="PATRIC" id="fig|56110.3.peg.623"/>
<evidence type="ECO:0000313" key="2">
    <source>
        <dbReference type="Proteomes" id="UP000010367"/>
    </source>
</evidence>
<dbReference type="Proteomes" id="UP000010367">
    <property type="component" value="Chromosome"/>
</dbReference>
<dbReference type="STRING" id="56110.Oscil6304_0520"/>
<organism evidence="1 2">
    <name type="scientific">Oscillatoria acuminata PCC 6304</name>
    <dbReference type="NCBI Taxonomy" id="56110"/>
    <lineage>
        <taxon>Bacteria</taxon>
        <taxon>Bacillati</taxon>
        <taxon>Cyanobacteriota</taxon>
        <taxon>Cyanophyceae</taxon>
        <taxon>Oscillatoriophycideae</taxon>
        <taxon>Oscillatoriales</taxon>
        <taxon>Oscillatoriaceae</taxon>
        <taxon>Oscillatoria</taxon>
    </lineage>
</organism>
<accession>K9TDT5</accession>
<proteinExistence type="predicted"/>
<evidence type="ECO:0000313" key="1">
    <source>
        <dbReference type="EMBL" id="AFY80266.1"/>
    </source>
</evidence>
<keyword evidence="2" id="KW-1185">Reference proteome</keyword>
<dbReference type="HOGENOM" id="CLU_2664991_0_0_3"/>
<dbReference type="KEGG" id="oac:Oscil6304_0520"/>
<dbReference type="InParanoid" id="K9TDT5"/>
<gene>
    <name evidence="1" type="ORF">Oscil6304_0520</name>
</gene>
<reference evidence="1 2" key="1">
    <citation type="submission" date="2012-06" db="EMBL/GenBank/DDBJ databases">
        <title>Finished chromosome of genome of Oscillatoria acuminata PCC 6304.</title>
        <authorList>
            <consortium name="US DOE Joint Genome Institute"/>
            <person name="Gugger M."/>
            <person name="Coursin T."/>
            <person name="Rippka R."/>
            <person name="Tandeau De Marsac N."/>
            <person name="Huntemann M."/>
            <person name="Wei C.-L."/>
            <person name="Han J."/>
            <person name="Detter J.C."/>
            <person name="Han C."/>
            <person name="Tapia R."/>
            <person name="Davenport K."/>
            <person name="Daligault H."/>
            <person name="Erkkila T."/>
            <person name="Gu W."/>
            <person name="Munk A.C.C."/>
            <person name="Teshima H."/>
            <person name="Xu Y."/>
            <person name="Chain P."/>
            <person name="Chen A."/>
            <person name="Krypides N."/>
            <person name="Mavromatis K."/>
            <person name="Markowitz V."/>
            <person name="Szeto E."/>
            <person name="Ivanova N."/>
            <person name="Mikhailova N."/>
            <person name="Ovchinnikova G."/>
            <person name="Pagani I."/>
            <person name="Pati A."/>
            <person name="Goodwin L."/>
            <person name="Peters L."/>
            <person name="Pitluck S."/>
            <person name="Woyke T."/>
            <person name="Kerfeld C."/>
        </authorList>
    </citation>
    <scope>NUCLEOTIDE SEQUENCE [LARGE SCALE GENOMIC DNA]</scope>
    <source>
        <strain evidence="1 2">PCC 6304</strain>
    </source>
</reference>
<dbReference type="AlphaFoldDB" id="K9TDT5"/>
<sequence>MAMISNTYQLPLTFEQILILVQQLPQEEQIKLKQEIDKRINAREEDLLTVFDRIGKKAQQKGLTEEILQELLADES</sequence>
<dbReference type="EMBL" id="CP003607">
    <property type="protein sequence ID" value="AFY80266.1"/>
    <property type="molecule type" value="Genomic_DNA"/>
</dbReference>